<dbReference type="InterPro" id="IPR002136">
    <property type="entry name" value="Ribosomal_uL4"/>
</dbReference>
<evidence type="ECO:0000256" key="3">
    <source>
        <dbReference type="ARBA" id="ARBA00022884"/>
    </source>
</evidence>
<comment type="function">
    <text evidence="6">One of the primary rRNA binding proteins, this protein initially binds near the 5'-end of the 23S rRNA. It is important during the early stages of 50S assembly. It makes multiple contacts with different domains of the 23S rRNA in the assembled 50S subunit and ribosome.</text>
</comment>
<dbReference type="OrthoDB" id="10737at2157"/>
<dbReference type="GO" id="GO:1990904">
    <property type="term" value="C:ribonucleoprotein complex"/>
    <property type="evidence" value="ECO:0007669"/>
    <property type="project" value="UniProtKB-KW"/>
</dbReference>
<evidence type="ECO:0000313" key="7">
    <source>
        <dbReference type="EMBL" id="AEA13229.1"/>
    </source>
</evidence>
<keyword evidence="2 6" id="KW-0699">rRNA-binding</keyword>
<dbReference type="InterPro" id="IPR023574">
    <property type="entry name" value="Ribosomal_uL4_dom_sf"/>
</dbReference>
<dbReference type="EMBL" id="CP002590">
    <property type="protein sequence ID" value="AEA13229.1"/>
    <property type="molecule type" value="Genomic_DNA"/>
</dbReference>
<evidence type="ECO:0000313" key="8">
    <source>
        <dbReference type="Proteomes" id="UP000008138"/>
    </source>
</evidence>
<evidence type="ECO:0000256" key="4">
    <source>
        <dbReference type="ARBA" id="ARBA00022980"/>
    </source>
</evidence>
<proteinExistence type="inferred from homology"/>
<dbReference type="PANTHER" id="PTHR19431">
    <property type="entry name" value="60S RIBOSOMAL PROTEIN L4"/>
    <property type="match status" value="1"/>
</dbReference>
<dbReference type="RefSeq" id="WP_013680564.1">
    <property type="nucleotide sequence ID" value="NC_015315.1"/>
</dbReference>
<dbReference type="GeneID" id="10361282"/>
<dbReference type="HAMAP" id="MF_01328_A">
    <property type="entry name" value="Ribosomal_uL4_A"/>
    <property type="match status" value="1"/>
</dbReference>
<comment type="subunit">
    <text evidence="6">Part of the 50S ribosomal subunit.</text>
</comment>
<organism evidence="7 8">
    <name type="scientific">Thermoproteus uzoniensis (strain 768-20)</name>
    <dbReference type="NCBI Taxonomy" id="999630"/>
    <lineage>
        <taxon>Archaea</taxon>
        <taxon>Thermoproteota</taxon>
        <taxon>Thermoprotei</taxon>
        <taxon>Thermoproteales</taxon>
        <taxon>Thermoproteaceae</taxon>
        <taxon>Thermoproteus</taxon>
    </lineage>
</organism>
<keyword evidence="5 6" id="KW-0687">Ribonucleoprotein</keyword>
<dbReference type="InterPro" id="IPR019970">
    <property type="entry name" value="Ribosomall_uL4-arc"/>
</dbReference>
<dbReference type="GO" id="GO:0005840">
    <property type="term" value="C:ribosome"/>
    <property type="evidence" value="ECO:0007669"/>
    <property type="project" value="UniProtKB-KW"/>
</dbReference>
<dbReference type="NCBIfam" id="TIGR03672">
    <property type="entry name" value="rpl4p_arch"/>
    <property type="match status" value="1"/>
</dbReference>
<name>F2L3J0_THEU7</name>
<evidence type="ECO:0000256" key="6">
    <source>
        <dbReference type="HAMAP-Rule" id="MF_01328"/>
    </source>
</evidence>
<dbReference type="Pfam" id="PF00573">
    <property type="entry name" value="Ribosomal_L4"/>
    <property type="match status" value="1"/>
</dbReference>
<dbReference type="KEGG" id="tuz:TUZN_1768"/>
<keyword evidence="4 6" id="KW-0689">Ribosomal protein</keyword>
<evidence type="ECO:0000256" key="2">
    <source>
        <dbReference type="ARBA" id="ARBA00022730"/>
    </source>
</evidence>
<evidence type="ECO:0000256" key="5">
    <source>
        <dbReference type="ARBA" id="ARBA00023274"/>
    </source>
</evidence>
<dbReference type="AlphaFoldDB" id="F2L3J0"/>
<keyword evidence="3 6" id="KW-0694">RNA-binding</keyword>
<dbReference type="SUPFAM" id="SSF52166">
    <property type="entry name" value="Ribosomal protein L4"/>
    <property type="match status" value="1"/>
</dbReference>
<evidence type="ECO:0000256" key="1">
    <source>
        <dbReference type="ARBA" id="ARBA00010528"/>
    </source>
</evidence>
<dbReference type="InterPro" id="IPR013000">
    <property type="entry name" value="Ribosomal_uL4_euk/arc_CS"/>
</dbReference>
<dbReference type="PROSITE" id="PS00939">
    <property type="entry name" value="RIBOSOMAL_L1E"/>
    <property type="match status" value="1"/>
</dbReference>
<dbReference type="HOGENOM" id="CLU_026535_0_0_2"/>
<comment type="function">
    <text evidence="6">Forms part of the polypeptide exit tunnel.</text>
</comment>
<gene>
    <name evidence="6" type="primary">rpl4</name>
    <name evidence="7" type="ordered locus">TUZN_1768</name>
</gene>
<keyword evidence="8" id="KW-1185">Reference proteome</keyword>
<dbReference type="InterPro" id="IPR045240">
    <property type="entry name" value="Ribosomal_uL4_euk/arch"/>
</dbReference>
<reference evidence="7 8" key="1">
    <citation type="journal article" date="2011" name="J. Bacteriol.">
        <title>Complete genome sequence of the thermoacidophilic crenarchaeon Thermoproteus uzoniensis 768-20.</title>
        <authorList>
            <person name="Mardanov A.V."/>
            <person name="Gumerov V.M."/>
            <person name="Beletsky A.V."/>
            <person name="Prokofeva M.I."/>
            <person name="Bonch-Osmolovskaya E.A."/>
            <person name="Ravin N.V."/>
            <person name="Skryabin K.G."/>
        </authorList>
    </citation>
    <scope>NUCLEOTIDE SEQUENCE [LARGE SCALE GENOMIC DNA]</scope>
    <source>
        <strain evidence="7 8">768-20</strain>
    </source>
</reference>
<dbReference type="Gene3D" id="3.40.1370.10">
    <property type="match status" value="1"/>
</dbReference>
<dbReference type="GO" id="GO:0006412">
    <property type="term" value="P:translation"/>
    <property type="evidence" value="ECO:0007669"/>
    <property type="project" value="UniProtKB-UniRule"/>
</dbReference>
<dbReference type="Proteomes" id="UP000008138">
    <property type="component" value="Chromosome"/>
</dbReference>
<accession>F2L3J0</accession>
<reference key="2">
    <citation type="submission" date="2011-03" db="EMBL/GenBank/DDBJ databases">
        <title>Complete genome sequence of the thermoacidophilic crenarchaeon Thermoproteus uzoniensis 768-20.</title>
        <authorList>
            <person name="Mardanov A.V."/>
            <person name="Gumerov V.M."/>
            <person name="Beletsky A.V."/>
            <person name="Prokofeva M.I."/>
            <person name="Bonch-Osmolovskaya E.A."/>
            <person name="Ravin N.V."/>
            <person name="Skryabin K.G."/>
        </authorList>
    </citation>
    <scope>NUCLEOTIDE SEQUENCE</scope>
    <source>
        <strain>768-20</strain>
    </source>
</reference>
<dbReference type="GO" id="GO:0019843">
    <property type="term" value="F:rRNA binding"/>
    <property type="evidence" value="ECO:0007669"/>
    <property type="project" value="UniProtKB-UniRule"/>
</dbReference>
<protein>
    <recommendedName>
        <fullName evidence="6">Large ribosomal subunit protein uL4</fullName>
    </recommendedName>
</protein>
<comment type="similarity">
    <text evidence="1 6">Belongs to the universal ribosomal protein uL4 family.</text>
</comment>
<dbReference type="STRING" id="999630.TUZN_1768"/>
<dbReference type="eggNOG" id="arCOG04071">
    <property type="taxonomic scope" value="Archaea"/>
</dbReference>
<dbReference type="GO" id="GO:0003735">
    <property type="term" value="F:structural constituent of ribosome"/>
    <property type="evidence" value="ECO:0007669"/>
    <property type="project" value="InterPro"/>
</dbReference>
<sequence length="286" mass="31627">MGVSVDQLLLQLKRADLSPYIKPLLGTPPEKVPVYGLDGSAVGEIVLPPHFFEPVRPDLIRRAFLSALSAKFQPKGVSPEAGRSHSCQSFGVGLGIARIPRYKGHLWPRGCFSPNTVGGRRAHPPKVEKKLREEINKRERRLAIRSAIAATAYLQLVKARGHVVEGLEQLPLVVANDIEQLDKTERLRRTLQALRVWPDVERAAERIRIRSGVGKMRGRRYKEPKSLLVVVSSPDAPLVRAARNLPGVDVAYVKSLSVLHLAPGGVPGRLTLWTQQSIEALRGLYL</sequence>